<sequence length="246" mass="27494">MANHDDIHKMLLDSLSISETKRNRQRDSYRHSASTSTSRERHSRSPTKQSSSSNSVEPSPRTSRYTVDETVRRPALPMTRSEPSVPSTSQTPQTRFSAGSETMVSTNERSSPPPAYEAITDWDVLVSRISTNPESATYDDLLLLEEVSGPAPRMRSSNMGTQDEPFNVSIAPVQLMSRRTTKDGKAKLKLSITDIRVDKCGICLSQFRANESGAFPKCKHCFHEACLRSWISRSPSCPVCRVNLRE</sequence>
<comment type="caution">
    <text evidence="7">The sequence shown here is derived from an EMBL/GenBank/DDBJ whole genome shotgun (WGS) entry which is preliminary data.</text>
</comment>
<dbReference type="InParanoid" id="G4TPG7"/>
<gene>
    <name evidence="7" type="ORF">PIIN_07164</name>
</gene>
<feature type="compositionally biased region" description="Basic and acidic residues" evidence="5">
    <location>
        <begin position="1"/>
        <end position="11"/>
    </location>
</feature>
<dbReference type="SUPFAM" id="SSF57850">
    <property type="entry name" value="RING/U-box"/>
    <property type="match status" value="1"/>
</dbReference>
<dbReference type="OrthoDB" id="8062037at2759"/>
<dbReference type="PANTHER" id="PTHR14155:SF627">
    <property type="entry name" value="OS06G0192800 PROTEIN"/>
    <property type="match status" value="1"/>
</dbReference>
<evidence type="ECO:0000256" key="1">
    <source>
        <dbReference type="ARBA" id="ARBA00022723"/>
    </source>
</evidence>
<proteinExistence type="predicted"/>
<dbReference type="GO" id="GO:0008270">
    <property type="term" value="F:zinc ion binding"/>
    <property type="evidence" value="ECO:0007669"/>
    <property type="project" value="UniProtKB-KW"/>
</dbReference>
<dbReference type="PANTHER" id="PTHR14155">
    <property type="entry name" value="RING FINGER DOMAIN-CONTAINING"/>
    <property type="match status" value="1"/>
</dbReference>
<feature type="compositionally biased region" description="Low complexity" evidence="5">
    <location>
        <begin position="50"/>
        <end position="63"/>
    </location>
</feature>
<protein>
    <recommendedName>
        <fullName evidence="6">RING-type domain-containing protein</fullName>
    </recommendedName>
</protein>
<dbReference type="Pfam" id="PF13639">
    <property type="entry name" value="zf-RING_2"/>
    <property type="match status" value="1"/>
</dbReference>
<feature type="region of interest" description="Disordered" evidence="5">
    <location>
        <begin position="1"/>
        <end position="115"/>
    </location>
</feature>
<accession>G4TPG7</accession>
<dbReference type="SMART" id="SM00184">
    <property type="entry name" value="RING"/>
    <property type="match status" value="1"/>
</dbReference>
<keyword evidence="1" id="KW-0479">Metal-binding</keyword>
<evidence type="ECO:0000256" key="2">
    <source>
        <dbReference type="ARBA" id="ARBA00022771"/>
    </source>
</evidence>
<dbReference type="PROSITE" id="PS50089">
    <property type="entry name" value="ZF_RING_2"/>
    <property type="match status" value="1"/>
</dbReference>
<evidence type="ECO:0000256" key="5">
    <source>
        <dbReference type="SAM" id="MobiDB-lite"/>
    </source>
</evidence>
<feature type="compositionally biased region" description="Basic and acidic residues" evidence="5">
    <location>
        <begin position="19"/>
        <end position="30"/>
    </location>
</feature>
<dbReference type="CDD" id="cd16448">
    <property type="entry name" value="RING-H2"/>
    <property type="match status" value="1"/>
</dbReference>
<reference evidence="7 8" key="1">
    <citation type="journal article" date="2011" name="PLoS Pathog.">
        <title>Endophytic Life Strategies Decoded by Genome and Transcriptome Analyses of the Mutualistic Root Symbiont Piriformospora indica.</title>
        <authorList>
            <person name="Zuccaro A."/>
            <person name="Lahrmann U."/>
            <person name="Guldener U."/>
            <person name="Langen G."/>
            <person name="Pfiffi S."/>
            <person name="Biedenkopf D."/>
            <person name="Wong P."/>
            <person name="Samans B."/>
            <person name="Grimm C."/>
            <person name="Basiewicz M."/>
            <person name="Murat C."/>
            <person name="Martin F."/>
            <person name="Kogel K.H."/>
        </authorList>
    </citation>
    <scope>NUCLEOTIDE SEQUENCE [LARGE SCALE GENOMIC DNA]</scope>
    <source>
        <strain evidence="7 8">DSM 11827</strain>
    </source>
</reference>
<dbReference type="HOGENOM" id="CLU_1129448_0_0_1"/>
<dbReference type="STRING" id="1109443.G4TPG7"/>
<dbReference type="InterPro" id="IPR053238">
    <property type="entry name" value="RING-H2_zinc_finger"/>
</dbReference>
<dbReference type="Gene3D" id="3.30.40.10">
    <property type="entry name" value="Zinc/RING finger domain, C3HC4 (zinc finger)"/>
    <property type="match status" value="1"/>
</dbReference>
<evidence type="ECO:0000256" key="4">
    <source>
        <dbReference type="PROSITE-ProRule" id="PRU00175"/>
    </source>
</evidence>
<evidence type="ECO:0000313" key="8">
    <source>
        <dbReference type="Proteomes" id="UP000007148"/>
    </source>
</evidence>
<feature type="compositionally biased region" description="Polar residues" evidence="5">
    <location>
        <begin position="81"/>
        <end position="110"/>
    </location>
</feature>
<evidence type="ECO:0000256" key="3">
    <source>
        <dbReference type="ARBA" id="ARBA00022833"/>
    </source>
</evidence>
<keyword evidence="8" id="KW-1185">Reference proteome</keyword>
<dbReference type="Proteomes" id="UP000007148">
    <property type="component" value="Unassembled WGS sequence"/>
</dbReference>
<organism evidence="7 8">
    <name type="scientific">Serendipita indica (strain DSM 11827)</name>
    <name type="common">Root endophyte fungus</name>
    <name type="synonym">Piriformospora indica</name>
    <dbReference type="NCBI Taxonomy" id="1109443"/>
    <lineage>
        <taxon>Eukaryota</taxon>
        <taxon>Fungi</taxon>
        <taxon>Dikarya</taxon>
        <taxon>Basidiomycota</taxon>
        <taxon>Agaricomycotina</taxon>
        <taxon>Agaricomycetes</taxon>
        <taxon>Sebacinales</taxon>
        <taxon>Serendipitaceae</taxon>
        <taxon>Serendipita</taxon>
    </lineage>
</organism>
<dbReference type="InterPro" id="IPR013083">
    <property type="entry name" value="Znf_RING/FYVE/PHD"/>
</dbReference>
<evidence type="ECO:0000313" key="7">
    <source>
        <dbReference type="EMBL" id="CCA73210.1"/>
    </source>
</evidence>
<dbReference type="AlphaFoldDB" id="G4TPG7"/>
<dbReference type="EMBL" id="CAFZ01000209">
    <property type="protein sequence ID" value="CCA73210.1"/>
    <property type="molecule type" value="Genomic_DNA"/>
</dbReference>
<dbReference type="InterPro" id="IPR001841">
    <property type="entry name" value="Znf_RING"/>
</dbReference>
<evidence type="ECO:0000259" key="6">
    <source>
        <dbReference type="PROSITE" id="PS50089"/>
    </source>
</evidence>
<keyword evidence="3" id="KW-0862">Zinc</keyword>
<dbReference type="eggNOG" id="KOG0800">
    <property type="taxonomic scope" value="Eukaryota"/>
</dbReference>
<feature type="domain" description="RING-type" evidence="6">
    <location>
        <begin position="200"/>
        <end position="241"/>
    </location>
</feature>
<name>G4TPG7_SERID</name>
<keyword evidence="2 4" id="KW-0863">Zinc-finger</keyword>